<reference evidence="1" key="2">
    <citation type="journal article" date="2015" name="Fish Shellfish Immunol.">
        <title>Early steps in the European eel (Anguilla anguilla)-Vibrio vulnificus interaction in the gills: Role of the RtxA13 toxin.</title>
        <authorList>
            <person name="Callol A."/>
            <person name="Pajuelo D."/>
            <person name="Ebbesson L."/>
            <person name="Teles M."/>
            <person name="MacKenzie S."/>
            <person name="Amaro C."/>
        </authorList>
    </citation>
    <scope>NUCLEOTIDE SEQUENCE</scope>
</reference>
<name>A0A0E9XGA7_ANGAN</name>
<proteinExistence type="predicted"/>
<organism evidence="1">
    <name type="scientific">Anguilla anguilla</name>
    <name type="common">European freshwater eel</name>
    <name type="synonym">Muraena anguilla</name>
    <dbReference type="NCBI Taxonomy" id="7936"/>
    <lineage>
        <taxon>Eukaryota</taxon>
        <taxon>Metazoa</taxon>
        <taxon>Chordata</taxon>
        <taxon>Craniata</taxon>
        <taxon>Vertebrata</taxon>
        <taxon>Euteleostomi</taxon>
        <taxon>Actinopterygii</taxon>
        <taxon>Neopterygii</taxon>
        <taxon>Teleostei</taxon>
        <taxon>Anguilliformes</taxon>
        <taxon>Anguillidae</taxon>
        <taxon>Anguilla</taxon>
    </lineage>
</organism>
<accession>A0A0E9XGA7</accession>
<dbReference type="AlphaFoldDB" id="A0A0E9XGA7"/>
<sequence length="36" mass="4278">MFWGISYTSEQGSLVVLVIIWLYNKLCCEYWTVKTC</sequence>
<reference evidence="1" key="1">
    <citation type="submission" date="2014-11" db="EMBL/GenBank/DDBJ databases">
        <authorList>
            <person name="Amaro Gonzalez C."/>
        </authorList>
    </citation>
    <scope>NUCLEOTIDE SEQUENCE</scope>
</reference>
<protein>
    <submittedName>
        <fullName evidence="1">Uncharacterized protein</fullName>
    </submittedName>
</protein>
<evidence type="ECO:0000313" key="1">
    <source>
        <dbReference type="EMBL" id="JAI00866.1"/>
    </source>
</evidence>
<dbReference type="EMBL" id="GBXM01007712">
    <property type="protein sequence ID" value="JAI00866.1"/>
    <property type="molecule type" value="Transcribed_RNA"/>
</dbReference>